<dbReference type="AlphaFoldDB" id="A6HPV9"/>
<organism evidence="2 3">
    <name type="scientific">Rattus norvegicus</name>
    <name type="common">Rat</name>
    <dbReference type="NCBI Taxonomy" id="10116"/>
    <lineage>
        <taxon>Eukaryota</taxon>
        <taxon>Metazoa</taxon>
        <taxon>Chordata</taxon>
        <taxon>Craniata</taxon>
        <taxon>Vertebrata</taxon>
        <taxon>Euteleostomi</taxon>
        <taxon>Mammalia</taxon>
        <taxon>Eutheria</taxon>
        <taxon>Euarchontoglires</taxon>
        <taxon>Glires</taxon>
        <taxon>Rodentia</taxon>
        <taxon>Myomorpha</taxon>
        <taxon>Muroidea</taxon>
        <taxon>Muridae</taxon>
        <taxon>Murinae</taxon>
        <taxon>Rattus</taxon>
    </lineage>
</organism>
<protein>
    <submittedName>
        <fullName evidence="2">RCG27155, isoform CRA_a</fullName>
    </submittedName>
</protein>
<reference evidence="3" key="1">
    <citation type="submission" date="2005-09" db="EMBL/GenBank/DDBJ databases">
        <authorList>
            <person name="Mural R.J."/>
            <person name="Li P.W."/>
            <person name="Adams M.D."/>
            <person name="Amanatides P.G."/>
            <person name="Baden-Tillson H."/>
            <person name="Barnstead M."/>
            <person name="Chin S.H."/>
            <person name="Dew I."/>
            <person name="Evans C.A."/>
            <person name="Ferriera S."/>
            <person name="Flanigan M."/>
            <person name="Fosler C."/>
            <person name="Glodek A."/>
            <person name="Gu Z."/>
            <person name="Holt R.A."/>
            <person name="Jennings D."/>
            <person name="Kraft C.L."/>
            <person name="Lu F."/>
            <person name="Nguyen T."/>
            <person name="Nusskern D.R."/>
            <person name="Pfannkoch C.M."/>
            <person name="Sitter C."/>
            <person name="Sutton G.G."/>
            <person name="Venter J.C."/>
            <person name="Wang Z."/>
            <person name="Woodage T."/>
            <person name="Zheng X.H."/>
            <person name="Zhong F."/>
        </authorList>
    </citation>
    <scope>NUCLEOTIDE SEQUENCE [LARGE SCALE GENOMIC DNA]</scope>
    <source>
        <strain>BN</strain>
        <strain evidence="3">Sprague-Dawley</strain>
    </source>
</reference>
<accession>A6HPV9</accession>
<feature type="chain" id="PRO_5039907230" evidence="1">
    <location>
        <begin position="19"/>
        <end position="30"/>
    </location>
</feature>
<name>A6HPV9_RAT</name>
<feature type="signal peptide" evidence="1">
    <location>
        <begin position="1"/>
        <end position="18"/>
    </location>
</feature>
<proteinExistence type="predicted"/>
<dbReference type="Proteomes" id="UP000234681">
    <property type="component" value="Chromosome 3"/>
</dbReference>
<keyword evidence="1" id="KW-0732">Signal</keyword>
<evidence type="ECO:0000313" key="2">
    <source>
        <dbReference type="EMBL" id="EDL80059.1"/>
    </source>
</evidence>
<evidence type="ECO:0000313" key="3">
    <source>
        <dbReference type="Proteomes" id="UP000234681"/>
    </source>
</evidence>
<evidence type="ECO:0000256" key="1">
    <source>
        <dbReference type="SAM" id="SignalP"/>
    </source>
</evidence>
<sequence>MPARLLSCSLPWWPWTLTLWNFALQLKFCQ</sequence>
<gene>
    <name evidence="2" type="ORF">rCG_27155</name>
</gene>
<dbReference type="EMBL" id="CH473949">
    <property type="protein sequence ID" value="EDL80059.1"/>
    <property type="molecule type" value="Genomic_DNA"/>
</dbReference>